<keyword evidence="2" id="KW-1185">Reference proteome</keyword>
<dbReference type="VEuPathDB" id="MicrosporidiaDB:NEQG_02581"/>
<gene>
    <name evidence="1" type="ORF">NEQG_02581</name>
</gene>
<evidence type="ECO:0000313" key="1">
    <source>
        <dbReference type="EMBL" id="EIJ87246.1"/>
    </source>
</evidence>
<dbReference type="AlphaFoldDB" id="I3EDE9"/>
<evidence type="ECO:0000313" key="2">
    <source>
        <dbReference type="Proteomes" id="UP000002872"/>
    </source>
</evidence>
<dbReference type="HOGENOM" id="CLU_2722773_0_0_1"/>
<dbReference type="Proteomes" id="UP000002872">
    <property type="component" value="Unassembled WGS sequence"/>
</dbReference>
<dbReference type="EMBL" id="GL870884">
    <property type="protein sequence ID" value="EIJ87246.1"/>
    <property type="molecule type" value="Genomic_DNA"/>
</dbReference>
<organism evidence="1 2">
    <name type="scientific">Nematocida parisii (strain ERTm3)</name>
    <name type="common">Nematode killer fungus</name>
    <dbReference type="NCBI Taxonomy" id="935791"/>
    <lineage>
        <taxon>Eukaryota</taxon>
        <taxon>Fungi</taxon>
        <taxon>Fungi incertae sedis</taxon>
        <taxon>Microsporidia</taxon>
        <taxon>Nematocida</taxon>
    </lineage>
</organism>
<protein>
    <submittedName>
        <fullName evidence="1">Uncharacterized protein</fullName>
    </submittedName>
</protein>
<sequence length="72" mass="8470">MLYSMITSKISITLCIVKYSLTHFSKYIEMSVHALYLSETENQLNISYVIITRHIAISHRIMSIMNFWLDVI</sequence>
<proteinExistence type="predicted"/>
<dbReference type="InParanoid" id="I3EDE9"/>
<name>I3EDE9_NEMP3</name>
<reference evidence="1" key="1">
    <citation type="submission" date="2011-01" db="EMBL/GenBank/DDBJ databases">
        <title>The Genome Sequence of Nematocida parisii strain ERTm3.</title>
        <authorList>
            <consortium name="The Broad Institute Genome Sequencing Platform"/>
            <consortium name="The Broad Institute Genome Sequencing Center for Infectious Disease"/>
            <person name="Cuomo C."/>
            <person name="Troemel E."/>
            <person name="Young S.K."/>
            <person name="Zeng Q."/>
            <person name="Gargeya S."/>
            <person name="Fitzgerald M."/>
            <person name="Haas B."/>
            <person name="Abouelleil A."/>
            <person name="Alvarado L."/>
            <person name="Arachchi H.M."/>
            <person name="Berlin A."/>
            <person name="Chapman S.B."/>
            <person name="Gearin G."/>
            <person name="Goldberg J."/>
            <person name="Griggs A."/>
            <person name="Gujja S."/>
            <person name="Hansen M."/>
            <person name="Heiman D."/>
            <person name="Howarth C."/>
            <person name="Larimer J."/>
            <person name="Lui A."/>
            <person name="MacDonald P.J.P."/>
            <person name="McCowen C."/>
            <person name="Montmayeur A."/>
            <person name="Murphy C."/>
            <person name="Neiman D."/>
            <person name="Pearson M."/>
            <person name="Priest M."/>
            <person name="Roberts A."/>
            <person name="Saif S."/>
            <person name="Shea T."/>
            <person name="Sisk P."/>
            <person name="Stolte C."/>
            <person name="Sykes S."/>
            <person name="Wortman J."/>
            <person name="Nusbaum C."/>
            <person name="Birren B."/>
        </authorList>
    </citation>
    <scope>NUCLEOTIDE SEQUENCE</scope>
    <source>
        <strain evidence="1">ERTm3</strain>
    </source>
</reference>
<accession>I3EDE9</accession>